<evidence type="ECO:0000313" key="2">
    <source>
        <dbReference type="Proteomes" id="UP000000663"/>
    </source>
</evidence>
<accession>Q0W2A3</accession>
<keyword evidence="2" id="KW-1185">Reference proteome</keyword>
<reference evidence="1 2" key="1">
    <citation type="journal article" date="2006" name="Science">
        <title>Genome of rice cluster I archaea -- the key methane producers in the rice rhizosphere.</title>
        <authorList>
            <person name="Erkel C."/>
            <person name="Kube M."/>
            <person name="Reinhardt R."/>
            <person name="Liesack W."/>
        </authorList>
    </citation>
    <scope>NUCLEOTIDE SEQUENCE [LARGE SCALE GENOMIC DNA]</scope>
    <source>
        <strain evidence="2">DSM 22066 / NBRC 105507 / MRE50</strain>
    </source>
</reference>
<proteinExistence type="predicted"/>
<dbReference type="Proteomes" id="UP000000663">
    <property type="component" value="Chromosome"/>
</dbReference>
<dbReference type="AlphaFoldDB" id="Q0W2A3"/>
<dbReference type="KEGG" id="rci:RCIX2403"/>
<name>Q0W2A3_METAR</name>
<dbReference type="STRING" id="351160.RCIX2403"/>
<sequence>MIRKAIWRLQYYKIQDMPPDYPIVITRPCTDAPNRFIAESSFGRKLDMQAVCETSKAIPGAKCSESLGVAKFDYKDWTLILYRSGRVDLRKIKDEADARQAMGEIEALFSGCFVL</sequence>
<dbReference type="eggNOG" id="arCOG00297">
    <property type="taxonomic scope" value="Archaea"/>
</dbReference>
<protein>
    <submittedName>
        <fullName evidence="1">Uncharacterized protein</fullName>
    </submittedName>
</protein>
<organism evidence="1 2">
    <name type="scientific">Methanocella arvoryzae (strain DSM 22066 / NBRC 105507 / MRE50)</name>
    <dbReference type="NCBI Taxonomy" id="351160"/>
    <lineage>
        <taxon>Archaea</taxon>
        <taxon>Methanobacteriati</taxon>
        <taxon>Methanobacteriota</taxon>
        <taxon>Stenosarchaea group</taxon>
        <taxon>Methanomicrobia</taxon>
        <taxon>Methanocellales</taxon>
        <taxon>Methanocellaceae</taxon>
        <taxon>Methanocella</taxon>
    </lineage>
</organism>
<dbReference type="EMBL" id="AM114193">
    <property type="protein sequence ID" value="CAJ37490.1"/>
    <property type="molecule type" value="Genomic_DNA"/>
</dbReference>
<gene>
    <name evidence="1" type="ORF">RCIX2403</name>
</gene>
<evidence type="ECO:0000313" key="1">
    <source>
        <dbReference type="EMBL" id="CAJ37490.1"/>
    </source>
</evidence>